<protein>
    <recommendedName>
        <fullName evidence="3">phosphoenolpyruvate--glycerone phosphotransferase</fullName>
        <ecNumber evidence="3">2.7.1.121</ecNumber>
    </recommendedName>
</protein>
<dbReference type="GO" id="GO:0009401">
    <property type="term" value="P:phosphoenolpyruvate-dependent sugar phosphotransferase system"/>
    <property type="evidence" value="ECO:0007669"/>
    <property type="project" value="InterPro"/>
</dbReference>
<dbReference type="AlphaFoldDB" id="A0A510HEZ2"/>
<accession>A0A510HEZ2</accession>
<evidence type="ECO:0000256" key="2">
    <source>
        <dbReference type="ARBA" id="ARBA00002788"/>
    </source>
</evidence>
<dbReference type="Pfam" id="PF03610">
    <property type="entry name" value="EIIA-man"/>
    <property type="match status" value="1"/>
</dbReference>
<dbReference type="OrthoDB" id="5243836at2"/>
<dbReference type="EC" id="2.7.1.121" evidence="3"/>
<comment type="subunit">
    <text evidence="5">Homodimer. The dihydroxyacetone kinase complex is composed of a homodimer of DhaM, a homodimer of DhaK and the subunit DhaL.</text>
</comment>
<dbReference type="InterPro" id="IPR036662">
    <property type="entry name" value="PTS_EIIA_man-typ_sf"/>
</dbReference>
<feature type="domain" description="PTS EIIA type-4" evidence="6">
    <location>
        <begin position="1"/>
        <end position="127"/>
    </location>
</feature>
<evidence type="ECO:0000256" key="5">
    <source>
        <dbReference type="ARBA" id="ARBA00046577"/>
    </source>
</evidence>
<proteinExistence type="predicted"/>
<organism evidence="7 8">
    <name type="scientific">Rubrobacter xylanophilus</name>
    <dbReference type="NCBI Taxonomy" id="49319"/>
    <lineage>
        <taxon>Bacteria</taxon>
        <taxon>Bacillati</taxon>
        <taxon>Actinomycetota</taxon>
        <taxon>Rubrobacteria</taxon>
        <taxon>Rubrobacterales</taxon>
        <taxon>Rubrobacteraceae</taxon>
        <taxon>Rubrobacter</taxon>
    </lineage>
</organism>
<dbReference type="GO" id="GO:0019563">
    <property type="term" value="P:glycerol catabolic process"/>
    <property type="evidence" value="ECO:0007669"/>
    <property type="project" value="InterPro"/>
</dbReference>
<keyword evidence="8" id="KW-1185">Reference proteome</keyword>
<gene>
    <name evidence="7" type="ORF">RxyAA322_03760</name>
</gene>
<dbReference type="Gene3D" id="3.40.50.510">
    <property type="entry name" value="Phosphotransferase system, mannose-type IIA component"/>
    <property type="match status" value="1"/>
</dbReference>
<evidence type="ECO:0000256" key="1">
    <source>
        <dbReference type="ARBA" id="ARBA00001113"/>
    </source>
</evidence>
<dbReference type="GO" id="GO:0016020">
    <property type="term" value="C:membrane"/>
    <property type="evidence" value="ECO:0007669"/>
    <property type="project" value="InterPro"/>
</dbReference>
<dbReference type="InterPro" id="IPR004701">
    <property type="entry name" value="PTS_EIIA_man-typ"/>
</dbReference>
<dbReference type="PANTHER" id="PTHR38594">
    <property type="entry name" value="PEP-DEPENDENT DIHYDROXYACETONE KINASE, PHOSPHORYL DONOR SUBUNIT DHAM"/>
    <property type="match status" value="1"/>
</dbReference>
<sequence length="131" mass="13313">MVGLVLVSHSPEVARGTAHMVAQMVGEVEVIPVGGDPEGGLGTNPDGIRAALQSARSEELLVFMDIGSAILAVESVVEGLPESLRSRVRLVDAPFVEGAFAAGVLASTGAGAEECVAAAVEARTEPKLHDA</sequence>
<keyword evidence="7" id="KW-0418">Kinase</keyword>
<dbReference type="NCBIfam" id="TIGR02364">
    <property type="entry name" value="dha_pts"/>
    <property type="match status" value="1"/>
</dbReference>
<keyword evidence="4 7" id="KW-0808">Transferase</keyword>
<dbReference type="SUPFAM" id="SSF53062">
    <property type="entry name" value="PTS system fructose IIA component-like"/>
    <property type="match status" value="1"/>
</dbReference>
<evidence type="ECO:0000313" key="7">
    <source>
        <dbReference type="EMBL" id="BBL78522.1"/>
    </source>
</evidence>
<dbReference type="PROSITE" id="PS51096">
    <property type="entry name" value="PTS_EIIA_TYPE_4"/>
    <property type="match status" value="1"/>
</dbReference>
<evidence type="ECO:0000256" key="3">
    <source>
        <dbReference type="ARBA" id="ARBA00012095"/>
    </source>
</evidence>
<dbReference type="InterPro" id="IPR039643">
    <property type="entry name" value="DhaM"/>
</dbReference>
<evidence type="ECO:0000256" key="4">
    <source>
        <dbReference type="ARBA" id="ARBA00022679"/>
    </source>
</evidence>
<comment type="catalytic activity">
    <reaction evidence="1">
        <text>dihydroxyacetone + phosphoenolpyruvate = dihydroxyacetone phosphate + pyruvate</text>
        <dbReference type="Rhea" id="RHEA:18381"/>
        <dbReference type="ChEBI" id="CHEBI:15361"/>
        <dbReference type="ChEBI" id="CHEBI:16016"/>
        <dbReference type="ChEBI" id="CHEBI:57642"/>
        <dbReference type="ChEBI" id="CHEBI:58702"/>
        <dbReference type="EC" id="2.7.1.121"/>
    </reaction>
</comment>
<dbReference type="InterPro" id="IPR012844">
    <property type="entry name" value="DhaM_N"/>
</dbReference>
<evidence type="ECO:0000313" key="8">
    <source>
        <dbReference type="Proteomes" id="UP000318065"/>
    </source>
</evidence>
<dbReference type="PANTHER" id="PTHR38594:SF1">
    <property type="entry name" value="PEP-DEPENDENT DIHYDROXYACETONE KINASE, PHOSPHORYL DONOR SUBUNIT DHAM"/>
    <property type="match status" value="1"/>
</dbReference>
<reference evidence="7" key="1">
    <citation type="journal article" date="2019" name="Microbiol. Resour. Announc.">
        <title>Complete Genome Sequence of Rubrobacter xylanophilus Strain AA3-22, Isolated from Arima Onsen in Japan.</title>
        <authorList>
            <person name="Tomariguchi N."/>
            <person name="Miyazaki K."/>
        </authorList>
    </citation>
    <scope>NUCLEOTIDE SEQUENCE [LARGE SCALE GENOMIC DNA]</scope>
    <source>
        <strain evidence="7">AA3-22</strain>
    </source>
</reference>
<name>A0A510HEZ2_9ACTN</name>
<dbReference type="GO" id="GO:0047324">
    <property type="term" value="F:phosphoenolpyruvate-glycerone phosphotransferase activity"/>
    <property type="evidence" value="ECO:0007669"/>
    <property type="project" value="UniProtKB-EC"/>
</dbReference>
<dbReference type="EMBL" id="AP019791">
    <property type="protein sequence ID" value="BBL78522.1"/>
    <property type="molecule type" value="Genomic_DNA"/>
</dbReference>
<comment type="function">
    <text evidence="2">Component of the dihydroxyacetone kinase complex, which is responsible for the phosphoenolpyruvate (PEP)-dependent phosphorylation of dihydroxyacetone. DhaM serves as the phosphoryl donor. Is phosphorylated by phosphoenolpyruvate in an EI- and HPr-dependent reaction, and a phosphorelay system on histidine residues finally leads to phosphoryl transfer to DhaL and dihydroxyacetone.</text>
</comment>
<dbReference type="RefSeq" id="WP_143526654.1">
    <property type="nucleotide sequence ID" value="NZ_AP019791.1"/>
</dbReference>
<evidence type="ECO:0000259" key="6">
    <source>
        <dbReference type="PROSITE" id="PS51096"/>
    </source>
</evidence>
<dbReference type="Proteomes" id="UP000318065">
    <property type="component" value="Chromosome"/>
</dbReference>